<protein>
    <submittedName>
        <fullName evidence="1">Small nuclear ribonucleoprotein</fullName>
    </submittedName>
</protein>
<accession>A0A3A9KV26</accession>
<name>A0A3A9KV26_9BACI</name>
<proteinExistence type="predicted"/>
<sequence length="121" mass="13939">MQQSGGVDPAAHQQQMHDLCQQYNNYLVQLETTDGQVHDGIINGVDQNGVEVLMPDGDTDNNHNEYERQFGFGYGGYGGFGGAPWYGYGGPGYGYPRRFRRFRRHRFPFFGIRRLLFPFFY</sequence>
<dbReference type="AlphaFoldDB" id="A0A3A9KV26"/>
<dbReference type="EMBL" id="PDOE01000002">
    <property type="protein sequence ID" value="RKL68466.1"/>
    <property type="molecule type" value="Genomic_DNA"/>
</dbReference>
<gene>
    <name evidence="1" type="ORF">CR203_07065</name>
</gene>
<keyword evidence="2" id="KW-1185">Reference proteome</keyword>
<organism evidence="1 2">
    <name type="scientific">Salipaludibacillus neizhouensis</name>
    <dbReference type="NCBI Taxonomy" id="885475"/>
    <lineage>
        <taxon>Bacteria</taxon>
        <taxon>Bacillati</taxon>
        <taxon>Bacillota</taxon>
        <taxon>Bacilli</taxon>
        <taxon>Bacillales</taxon>
        <taxon>Bacillaceae</taxon>
    </lineage>
</organism>
<evidence type="ECO:0000313" key="2">
    <source>
        <dbReference type="Proteomes" id="UP000281498"/>
    </source>
</evidence>
<keyword evidence="1" id="KW-0687">Ribonucleoprotein</keyword>
<reference evidence="1 2" key="1">
    <citation type="submission" date="2017-10" db="EMBL/GenBank/DDBJ databases">
        <title>Bacillus sp. nov., a halophilic bacterium isolated from a Keqin Lake.</title>
        <authorList>
            <person name="Wang H."/>
        </authorList>
    </citation>
    <scope>NUCLEOTIDE SEQUENCE [LARGE SCALE GENOMIC DNA]</scope>
    <source>
        <strain evidence="1 2">KCTC 13187</strain>
    </source>
</reference>
<dbReference type="GO" id="GO:1990904">
    <property type="term" value="C:ribonucleoprotein complex"/>
    <property type="evidence" value="ECO:0007669"/>
    <property type="project" value="UniProtKB-KW"/>
</dbReference>
<dbReference type="Proteomes" id="UP000281498">
    <property type="component" value="Unassembled WGS sequence"/>
</dbReference>
<evidence type="ECO:0000313" key="1">
    <source>
        <dbReference type="EMBL" id="RKL68466.1"/>
    </source>
</evidence>
<comment type="caution">
    <text evidence="1">The sequence shown here is derived from an EMBL/GenBank/DDBJ whole genome shotgun (WGS) entry which is preliminary data.</text>
</comment>
<dbReference type="OrthoDB" id="2943863at2"/>